<dbReference type="EMBL" id="BLRV01000025">
    <property type="protein sequence ID" value="GFP21204.1"/>
    <property type="molecule type" value="Genomic_DNA"/>
</dbReference>
<evidence type="ECO:0000256" key="1">
    <source>
        <dbReference type="ARBA" id="ARBA00005698"/>
    </source>
</evidence>
<evidence type="ECO:0000313" key="3">
    <source>
        <dbReference type="EMBL" id="GFP21204.1"/>
    </source>
</evidence>
<feature type="transmembrane region" description="Helical" evidence="2">
    <location>
        <begin position="6"/>
        <end position="26"/>
    </location>
</feature>
<gene>
    <name evidence="3" type="ORF">HKBW3S06_00430</name>
</gene>
<keyword evidence="2" id="KW-0812">Transmembrane</keyword>
<feature type="transmembrane region" description="Helical" evidence="2">
    <location>
        <begin position="31"/>
        <end position="50"/>
    </location>
</feature>
<dbReference type="GO" id="GO:0008137">
    <property type="term" value="F:NADH dehydrogenase (ubiquinone) activity"/>
    <property type="evidence" value="ECO:0007669"/>
    <property type="project" value="UniProtKB-UniRule"/>
</dbReference>
<dbReference type="Proteomes" id="UP000580051">
    <property type="component" value="Unassembled WGS sequence"/>
</dbReference>
<feature type="transmembrane region" description="Helical" evidence="2">
    <location>
        <begin position="97"/>
        <end position="115"/>
    </location>
</feature>
<keyword evidence="2" id="KW-1003">Cell membrane</keyword>
<dbReference type="InterPro" id="IPR042106">
    <property type="entry name" value="Nuo/plastoQ_OxRdtase_6_NuoJ"/>
</dbReference>
<keyword evidence="2" id="KW-1133">Transmembrane helix</keyword>
<evidence type="ECO:0000256" key="2">
    <source>
        <dbReference type="RuleBase" id="RU004429"/>
    </source>
</evidence>
<evidence type="ECO:0000313" key="4">
    <source>
        <dbReference type="Proteomes" id="UP000580051"/>
    </source>
</evidence>
<dbReference type="Pfam" id="PF00499">
    <property type="entry name" value="Oxidored_q3"/>
    <property type="match status" value="1"/>
</dbReference>
<dbReference type="GO" id="GO:0048038">
    <property type="term" value="F:quinone binding"/>
    <property type="evidence" value="ECO:0007669"/>
    <property type="project" value="UniProtKB-UniRule"/>
</dbReference>
<reference evidence="3 4" key="1">
    <citation type="journal article" date="2020" name="Front. Microbiol.">
        <title>Single-cell genomics of novel Actinobacteria with the Wood-Ljungdahl pathway discovered in a serpentinizing system.</title>
        <authorList>
            <person name="Merino N."/>
            <person name="Kawai M."/>
            <person name="Boyd E.S."/>
            <person name="Colman D.R."/>
            <person name="McGlynn S.E."/>
            <person name="Nealson K.H."/>
            <person name="Kurokawa K."/>
            <person name="Hongoh Y."/>
        </authorList>
    </citation>
    <scope>NUCLEOTIDE SEQUENCE [LARGE SCALE GENOMIC DNA]</scope>
    <source>
        <strain evidence="3 4">S06</strain>
    </source>
</reference>
<feature type="transmembrane region" description="Helical" evidence="2">
    <location>
        <begin position="56"/>
        <end position="77"/>
    </location>
</feature>
<feature type="transmembrane region" description="Helical" evidence="2">
    <location>
        <begin position="143"/>
        <end position="166"/>
    </location>
</feature>
<keyword evidence="2" id="KW-0520">NAD</keyword>
<comment type="caution">
    <text evidence="3">The sequence shown here is derived from an EMBL/GenBank/DDBJ whole genome shotgun (WGS) entry which is preliminary data.</text>
</comment>
<keyword evidence="2" id="KW-0472">Membrane</keyword>
<comment type="subcellular location">
    <subcellularLocation>
        <location evidence="2">Cell membrane</location>
        <topology evidence="2">Multi-pass membrane protein</topology>
    </subcellularLocation>
</comment>
<dbReference type="PANTHER" id="PTHR33269">
    <property type="entry name" value="NADH-UBIQUINONE OXIDOREDUCTASE CHAIN 6"/>
    <property type="match status" value="1"/>
</dbReference>
<protein>
    <recommendedName>
        <fullName evidence="2">NADH-quinone oxidoreductase subunit J</fullName>
        <ecNumber evidence="2">7.1.1.-</ecNumber>
    </recommendedName>
</protein>
<comment type="function">
    <text evidence="2">NDH-1 shuttles electrons from NADH, via FMN and iron-sulfur (Fe-S) centers, to quinones in the respiratory chain. Couples the redox reaction to proton translocation (for every two electrons transferred, four hydrogen ions are translocated across the cytoplasmic membrane), and thus conserves the redox energy in a proton gradient.</text>
</comment>
<dbReference type="RefSeq" id="WP_176226338.1">
    <property type="nucleotide sequence ID" value="NZ_BLRV01000025.1"/>
</dbReference>
<dbReference type="EC" id="7.1.1.-" evidence="2"/>
<comment type="catalytic activity">
    <reaction evidence="2">
        <text>a quinone + NADH + 5 H(+)(in) = a quinol + NAD(+) + 4 H(+)(out)</text>
        <dbReference type="Rhea" id="RHEA:57888"/>
        <dbReference type="ChEBI" id="CHEBI:15378"/>
        <dbReference type="ChEBI" id="CHEBI:24646"/>
        <dbReference type="ChEBI" id="CHEBI:57540"/>
        <dbReference type="ChEBI" id="CHEBI:57945"/>
        <dbReference type="ChEBI" id="CHEBI:132124"/>
    </reaction>
</comment>
<accession>A0A6V8NPA1</accession>
<name>A0A6V8NPA1_9ACTN</name>
<comment type="similarity">
    <text evidence="1 2">Belongs to the complex I subunit 6 family.</text>
</comment>
<dbReference type="PANTHER" id="PTHR33269:SF17">
    <property type="entry name" value="NADH-UBIQUINONE OXIDOREDUCTASE CHAIN 6"/>
    <property type="match status" value="1"/>
</dbReference>
<proteinExistence type="inferred from homology"/>
<dbReference type="AlphaFoldDB" id="A0A6V8NPA1"/>
<dbReference type="Gene3D" id="1.20.120.1200">
    <property type="entry name" value="NADH-ubiquinone/plastoquinone oxidoreductase chain 6, subunit NuoJ"/>
    <property type="match status" value="1"/>
</dbReference>
<organism evidence="3 4">
    <name type="scientific">Candidatus Hakubella thermalkaliphila</name>
    <dbReference type="NCBI Taxonomy" id="2754717"/>
    <lineage>
        <taxon>Bacteria</taxon>
        <taxon>Bacillati</taxon>
        <taxon>Actinomycetota</taxon>
        <taxon>Actinomycetota incertae sedis</taxon>
        <taxon>Candidatus Hakubellales</taxon>
        <taxon>Candidatus Hakubellaceae</taxon>
        <taxon>Candidatus Hakubella</taxon>
    </lineage>
</organism>
<dbReference type="InterPro" id="IPR001457">
    <property type="entry name" value="NADH_UbQ/plastoQ_OxRdtase_su6"/>
</dbReference>
<dbReference type="GO" id="GO:0005886">
    <property type="term" value="C:plasma membrane"/>
    <property type="evidence" value="ECO:0007669"/>
    <property type="project" value="UniProtKB-SubCell"/>
</dbReference>
<sequence>MEISTVQLVAFGIVTAIMLISALLVVTARNIVHAVFFLIVTLFCVAGYFILLLADFLAAVQILIYVGAVVVLIVFGLILTRARVGQAIPMEEVKQKLGAILVSLIFFGGVSYALLNEKWPVVSVEKMEVTTTSKIADTLFNTYVLPFQVTSVLLLAGLIGAIVLAMREEK</sequence>
<keyword evidence="2" id="KW-0874">Quinone</keyword>